<dbReference type="InterPro" id="IPR052767">
    <property type="entry name" value="Bact_com_dev_regulator"/>
</dbReference>
<gene>
    <name evidence="1" type="ORF">SAMN05216216_10168</name>
</gene>
<reference evidence="2" key="1">
    <citation type="submission" date="2016-10" db="EMBL/GenBank/DDBJ databases">
        <authorList>
            <person name="Varghese N."/>
            <person name="Submissions S."/>
        </authorList>
    </citation>
    <scope>NUCLEOTIDE SEQUENCE [LARGE SCALE GENOMIC DNA]</scope>
    <source>
        <strain evidence="2">CGMCC 1.8895</strain>
    </source>
</reference>
<dbReference type="SUPFAM" id="SSF158622">
    <property type="entry name" value="YheA/YmcA-like"/>
    <property type="match status" value="1"/>
</dbReference>
<dbReference type="Gene3D" id="1.20.1500.10">
    <property type="entry name" value="YheA/YmcA-like"/>
    <property type="match status" value="1"/>
</dbReference>
<proteinExistence type="predicted"/>
<evidence type="ECO:0000313" key="1">
    <source>
        <dbReference type="EMBL" id="SDK20800.1"/>
    </source>
</evidence>
<keyword evidence="2" id="KW-1185">Reference proteome</keyword>
<dbReference type="InterPro" id="IPR010368">
    <property type="entry name" value="Com_YlbF"/>
</dbReference>
<dbReference type="AlphaFoldDB" id="A0A1G9A335"/>
<dbReference type="PANTHER" id="PTHR38448">
    <property type="entry name" value="REGULATORY PROTEIN YLBF-RELATED"/>
    <property type="match status" value="1"/>
</dbReference>
<name>A0A1G9A335_9BACL</name>
<evidence type="ECO:0000313" key="2">
    <source>
        <dbReference type="Proteomes" id="UP000199008"/>
    </source>
</evidence>
<dbReference type="PANTHER" id="PTHR38448:SF2">
    <property type="entry name" value="REGULATORY PROTEIN YLBF"/>
    <property type="match status" value="1"/>
</dbReference>
<dbReference type="Pfam" id="PF06133">
    <property type="entry name" value="Com_YlbF"/>
    <property type="match status" value="1"/>
</dbReference>
<accession>A0A1G9A335</accession>
<dbReference type="EMBL" id="FNFY01000001">
    <property type="protein sequence ID" value="SDK20800.1"/>
    <property type="molecule type" value="Genomic_DNA"/>
</dbReference>
<dbReference type="Proteomes" id="UP000199008">
    <property type="component" value="Unassembled WGS sequence"/>
</dbReference>
<dbReference type="STRING" id="576118.SAMN05216216_10168"/>
<sequence>MTTLQELTLLDQLDRLNHMIKQTEEFEHYCKYNHLINNDPEVLEIISTFKRMKEDFEEVSRFGKYHPDFTTKRREINQYKKKLDLHPIVMEFRRAEYQLQALLDEVLFHMSEDVSEHVNIVSDNPFFAKDSGGGCATGGSCSCAV</sequence>
<dbReference type="RefSeq" id="WP_052256709.1">
    <property type="nucleotide sequence ID" value="NZ_FNFY01000001.1"/>
</dbReference>
<dbReference type="InterPro" id="IPR023378">
    <property type="entry name" value="YheA/YmcA-like_dom_sf"/>
</dbReference>
<protein>
    <submittedName>
        <fullName evidence="1">Cell fate regulator YlbF, YheA/YmcA/DUF963 family (Controls sporulation, competence, biofilm development)</fullName>
    </submittedName>
</protein>
<dbReference type="OrthoDB" id="2157513at2"/>
<organism evidence="1 2">
    <name type="scientific">Lacicoccus qingdaonensis</name>
    <dbReference type="NCBI Taxonomy" id="576118"/>
    <lineage>
        <taxon>Bacteria</taxon>
        <taxon>Bacillati</taxon>
        <taxon>Bacillota</taxon>
        <taxon>Bacilli</taxon>
        <taxon>Bacillales</taxon>
        <taxon>Salinicoccaceae</taxon>
        <taxon>Lacicoccus</taxon>
    </lineage>
</organism>